<dbReference type="OrthoDB" id="271130at2759"/>
<keyword evidence="2" id="KW-1185">Reference proteome</keyword>
<proteinExistence type="predicted"/>
<dbReference type="AlphaFoldDB" id="A0A836HEM0"/>
<reference evidence="1 2" key="1">
    <citation type="submission" date="2021-03" db="EMBL/GenBank/DDBJ databases">
        <title>Leishmania (Mundinia) martiniquensis Genome sequencing and assembly.</title>
        <authorList>
            <person name="Almutairi H."/>
            <person name="Gatherer D."/>
        </authorList>
    </citation>
    <scope>NUCLEOTIDE SEQUENCE [LARGE SCALE GENOMIC DNA]</scope>
    <source>
        <strain evidence="1">LSCM1</strain>
    </source>
</reference>
<evidence type="ECO:0000313" key="1">
    <source>
        <dbReference type="EMBL" id="KAG5476366.1"/>
    </source>
</evidence>
<dbReference type="GeneID" id="92514105"/>
<organism evidence="1 2">
    <name type="scientific">Leishmania martiniquensis</name>
    <dbReference type="NCBI Taxonomy" id="1580590"/>
    <lineage>
        <taxon>Eukaryota</taxon>
        <taxon>Discoba</taxon>
        <taxon>Euglenozoa</taxon>
        <taxon>Kinetoplastea</taxon>
        <taxon>Metakinetoplastina</taxon>
        <taxon>Trypanosomatida</taxon>
        <taxon>Trypanosomatidae</taxon>
        <taxon>Leishmaniinae</taxon>
        <taxon>Leishmania</taxon>
    </lineage>
</organism>
<dbReference type="Proteomes" id="UP000673552">
    <property type="component" value="Chromosome 26"/>
</dbReference>
<sequence length="419" mass="45240">MYREDADGSAVVWGVPAAPFVPVQHLCISLPTVNVLSNYCFRLARERGWLQTAEEMAHATPGAEGIESSRSVEQAGQSYTDSGNTFFLVGLEETLENPCPDFYSSPTPSTLLVEANLYLIHVGNSSYSVLGQLYTYAEGSYETTRDLLGTVKVTSVWVSKLQRTPMTLPPDKRSLLHSIIAKNASRPASPDGARAQRLSVSDFLQRSGWFSNASAIANVETAAYSALSAPPPEEFVVSLPHVHSATPLWLLHRRHFKLRESDIDFNLHVNQLVLKLFVVDTFRQAAADARCAFSRLLRDGVPSNRADLLLRKLRIDYVREVPMHCNATEVFLFAIDAVRAKTQLASAGTSVGSQDAGAATPVAVSAGSAADSPAVDVMEIGFFTVGVPSSEGGSASSASSHRRFIATVGTISAATHFLH</sequence>
<dbReference type="Gene3D" id="3.10.129.10">
    <property type="entry name" value="Hotdog Thioesterase"/>
    <property type="match status" value="1"/>
</dbReference>
<evidence type="ECO:0000313" key="2">
    <source>
        <dbReference type="Proteomes" id="UP000673552"/>
    </source>
</evidence>
<dbReference type="RefSeq" id="XP_067177824.1">
    <property type="nucleotide sequence ID" value="XM_067321593.1"/>
</dbReference>
<comment type="caution">
    <text evidence="1">The sequence shown here is derived from an EMBL/GenBank/DDBJ whole genome shotgun (WGS) entry which is preliminary data.</text>
</comment>
<accession>A0A836HEM0</accession>
<gene>
    <name evidence="1" type="ORF">LSCM1_04068</name>
</gene>
<protein>
    <submittedName>
        <fullName evidence="1">Uncharacterized protein</fullName>
    </submittedName>
</protein>
<name>A0A836HEM0_9TRYP</name>
<dbReference type="KEGG" id="lmat:92514105"/>
<dbReference type="EMBL" id="JAFEUZ010000026">
    <property type="protein sequence ID" value="KAG5476366.1"/>
    <property type="molecule type" value="Genomic_DNA"/>
</dbReference>